<organism evidence="2 3">
    <name type="scientific">Janthinobacterium violaceinigrum</name>
    <dbReference type="NCBI Taxonomy" id="2654252"/>
    <lineage>
        <taxon>Bacteria</taxon>
        <taxon>Pseudomonadati</taxon>
        <taxon>Pseudomonadota</taxon>
        <taxon>Betaproteobacteria</taxon>
        <taxon>Burkholderiales</taxon>
        <taxon>Oxalobacteraceae</taxon>
        <taxon>Janthinobacterium</taxon>
    </lineage>
</organism>
<feature type="transmembrane region" description="Helical" evidence="1">
    <location>
        <begin position="82"/>
        <end position="100"/>
    </location>
</feature>
<dbReference type="AlphaFoldDB" id="A0A6I1IDE7"/>
<proteinExistence type="predicted"/>
<gene>
    <name evidence="2" type="ORF">GCN75_03990</name>
</gene>
<sequence>MPKTKKIFFVSVLAIAIFIDVHFLAGCGKLSPEFSWGWVIAGTFLQLYGARKLFRTLRSDAAVGADIVPDDYVRDGFFRSKWFYAVLVIYMGCMVFSYGVSHPDSRTALKLGTKISSCPGGGAEFVQLSMSKRVSDGLSAMKPTYAATSLILVISAGAPMRFGGPQ</sequence>
<protein>
    <submittedName>
        <fullName evidence="2">Uncharacterized protein</fullName>
    </submittedName>
</protein>
<comment type="caution">
    <text evidence="2">The sequence shown here is derived from an EMBL/GenBank/DDBJ whole genome shotgun (WGS) entry which is preliminary data.</text>
</comment>
<name>A0A6I1IDE7_9BURK</name>
<keyword evidence="1" id="KW-0472">Membrane</keyword>
<dbReference type="RefSeq" id="WP_152281453.1">
    <property type="nucleotide sequence ID" value="NZ_WFLI01000003.1"/>
</dbReference>
<dbReference type="Proteomes" id="UP000468717">
    <property type="component" value="Unassembled WGS sequence"/>
</dbReference>
<evidence type="ECO:0000313" key="2">
    <source>
        <dbReference type="EMBL" id="KAB8066356.1"/>
    </source>
</evidence>
<reference evidence="2 3" key="1">
    <citation type="submission" date="2019-10" db="EMBL/GenBank/DDBJ databases">
        <title>Three novel species isolated from a subtropical stream in China.</title>
        <authorList>
            <person name="Lu H."/>
        </authorList>
    </citation>
    <scope>NUCLEOTIDE SEQUENCE [LARGE SCALE GENOMIC DNA]</scope>
    <source>
        <strain evidence="2 3">FT13W</strain>
    </source>
</reference>
<feature type="transmembrane region" description="Helical" evidence="1">
    <location>
        <begin position="34"/>
        <end position="50"/>
    </location>
</feature>
<keyword evidence="1" id="KW-0812">Transmembrane</keyword>
<feature type="transmembrane region" description="Helical" evidence="1">
    <location>
        <begin position="144"/>
        <end position="162"/>
    </location>
</feature>
<accession>A0A6I1IDE7</accession>
<evidence type="ECO:0000313" key="3">
    <source>
        <dbReference type="Proteomes" id="UP000468717"/>
    </source>
</evidence>
<keyword evidence="3" id="KW-1185">Reference proteome</keyword>
<dbReference type="EMBL" id="WFLI01000003">
    <property type="protein sequence ID" value="KAB8066356.1"/>
    <property type="molecule type" value="Genomic_DNA"/>
</dbReference>
<evidence type="ECO:0000256" key="1">
    <source>
        <dbReference type="SAM" id="Phobius"/>
    </source>
</evidence>
<keyword evidence="1" id="KW-1133">Transmembrane helix</keyword>